<keyword evidence="3 5" id="KW-0067">ATP-binding</keyword>
<dbReference type="EMBL" id="RHHT01000057">
    <property type="protein sequence ID" value="RNB73110.1"/>
    <property type="molecule type" value="Genomic_DNA"/>
</dbReference>
<proteinExistence type="predicted"/>
<dbReference type="InterPro" id="IPR025302">
    <property type="entry name" value="DrrA1/2-like_C"/>
</dbReference>
<evidence type="ECO:0000256" key="1">
    <source>
        <dbReference type="ARBA" id="ARBA00022448"/>
    </source>
</evidence>
<evidence type="ECO:0000256" key="2">
    <source>
        <dbReference type="ARBA" id="ARBA00022741"/>
    </source>
</evidence>
<accession>A0A3M8CBK0</accession>
<dbReference type="GO" id="GO:0005524">
    <property type="term" value="F:ATP binding"/>
    <property type="evidence" value="ECO:0007669"/>
    <property type="project" value="UniProtKB-KW"/>
</dbReference>
<sequence length="304" mass="34128">MKILETIQLSKRFGNRTVVSDVSLDVQSGEIFGFLGRNGAGKSTFINMLTGIIRPTSGAIRMFGSDSPAEQWKRRIGVLPDYSTFYDSLSPADHLHYFARVKGVRLTKPECAQILNSVGLEEHASRKAKTFSFGMKKKLGIAQALVGDPELLFLDEPTSGVDVESALHIQDLLRHLHRQGKTIFMTSHNLDEVEKICTRIAIMKNGKIGSLGSLDELRAAHQTWRHVRVRHSSLIEEESTLRTFVESLGRNVTWESGRLSLQIDEEQKIAALVRALVQARVDIYGVHVEEPSLERIFLEEENHV</sequence>
<dbReference type="InterPro" id="IPR017871">
    <property type="entry name" value="ABC_transporter-like_CS"/>
</dbReference>
<reference evidence="5 6" key="1">
    <citation type="submission" date="2018-10" db="EMBL/GenBank/DDBJ databases">
        <title>Phylogenomics of Brevibacillus.</title>
        <authorList>
            <person name="Dunlap C."/>
        </authorList>
    </citation>
    <scope>NUCLEOTIDE SEQUENCE [LARGE SCALE GENOMIC DNA]</scope>
    <source>
        <strain evidence="5 6">JCM 15085</strain>
    </source>
</reference>
<dbReference type="InterPro" id="IPR050763">
    <property type="entry name" value="ABC_transporter_ATP-binding"/>
</dbReference>
<dbReference type="Proteomes" id="UP000281915">
    <property type="component" value="Unassembled WGS sequence"/>
</dbReference>
<dbReference type="SUPFAM" id="SSF52540">
    <property type="entry name" value="P-loop containing nucleoside triphosphate hydrolases"/>
    <property type="match status" value="1"/>
</dbReference>
<protein>
    <submittedName>
        <fullName evidence="5">ABC transporter ATP-binding protein</fullName>
    </submittedName>
</protein>
<dbReference type="GO" id="GO:0016887">
    <property type="term" value="F:ATP hydrolysis activity"/>
    <property type="evidence" value="ECO:0007669"/>
    <property type="project" value="InterPro"/>
</dbReference>
<keyword evidence="1" id="KW-0813">Transport</keyword>
<evidence type="ECO:0000313" key="6">
    <source>
        <dbReference type="Proteomes" id="UP000281915"/>
    </source>
</evidence>
<dbReference type="PANTHER" id="PTHR42711">
    <property type="entry name" value="ABC TRANSPORTER ATP-BINDING PROTEIN"/>
    <property type="match status" value="1"/>
</dbReference>
<dbReference type="RefSeq" id="WP_122915085.1">
    <property type="nucleotide sequence ID" value="NZ_RHHT01000057.1"/>
</dbReference>
<evidence type="ECO:0000259" key="4">
    <source>
        <dbReference type="PROSITE" id="PS50893"/>
    </source>
</evidence>
<dbReference type="Gene3D" id="3.40.50.300">
    <property type="entry name" value="P-loop containing nucleotide triphosphate hydrolases"/>
    <property type="match status" value="1"/>
</dbReference>
<feature type="domain" description="ABC transporter" evidence="4">
    <location>
        <begin position="4"/>
        <end position="230"/>
    </location>
</feature>
<dbReference type="InterPro" id="IPR003593">
    <property type="entry name" value="AAA+_ATPase"/>
</dbReference>
<organism evidence="5 6">
    <name type="scientific">Brevibacillus panacihumi</name>
    <dbReference type="NCBI Taxonomy" id="497735"/>
    <lineage>
        <taxon>Bacteria</taxon>
        <taxon>Bacillati</taxon>
        <taxon>Bacillota</taxon>
        <taxon>Bacilli</taxon>
        <taxon>Bacillales</taxon>
        <taxon>Paenibacillaceae</taxon>
        <taxon>Brevibacillus</taxon>
    </lineage>
</organism>
<dbReference type="AlphaFoldDB" id="A0A3M8CBK0"/>
<dbReference type="InterPro" id="IPR027417">
    <property type="entry name" value="P-loop_NTPase"/>
</dbReference>
<dbReference type="PROSITE" id="PS50893">
    <property type="entry name" value="ABC_TRANSPORTER_2"/>
    <property type="match status" value="1"/>
</dbReference>
<evidence type="ECO:0000313" key="5">
    <source>
        <dbReference type="EMBL" id="RNB73110.1"/>
    </source>
</evidence>
<dbReference type="SMART" id="SM00382">
    <property type="entry name" value="AAA"/>
    <property type="match status" value="1"/>
</dbReference>
<gene>
    <name evidence="5" type="ORF">EDM58_21085</name>
</gene>
<dbReference type="PROSITE" id="PS00211">
    <property type="entry name" value="ABC_TRANSPORTER_1"/>
    <property type="match status" value="1"/>
</dbReference>
<dbReference type="Pfam" id="PF00005">
    <property type="entry name" value="ABC_tran"/>
    <property type="match status" value="1"/>
</dbReference>
<dbReference type="PANTHER" id="PTHR42711:SF13">
    <property type="entry name" value="ABC TRANSPORTER, ATP-BINDING PROTEIN"/>
    <property type="match status" value="1"/>
</dbReference>
<dbReference type="CDD" id="cd03230">
    <property type="entry name" value="ABC_DR_subfamily_A"/>
    <property type="match status" value="1"/>
</dbReference>
<keyword evidence="2" id="KW-0547">Nucleotide-binding</keyword>
<dbReference type="Pfam" id="PF13732">
    <property type="entry name" value="DrrA1-3_C"/>
    <property type="match status" value="1"/>
</dbReference>
<dbReference type="InterPro" id="IPR003439">
    <property type="entry name" value="ABC_transporter-like_ATP-bd"/>
</dbReference>
<comment type="caution">
    <text evidence="5">The sequence shown here is derived from an EMBL/GenBank/DDBJ whole genome shotgun (WGS) entry which is preliminary data.</text>
</comment>
<evidence type="ECO:0000256" key="3">
    <source>
        <dbReference type="ARBA" id="ARBA00022840"/>
    </source>
</evidence>
<name>A0A3M8CBK0_9BACL</name>